<keyword evidence="4" id="KW-1185">Reference proteome</keyword>
<dbReference type="EMBL" id="JAOWKZ010000004">
    <property type="protein sequence ID" value="MCV2873924.1"/>
    <property type="molecule type" value="Genomic_DNA"/>
</dbReference>
<feature type="compositionally biased region" description="Low complexity" evidence="1">
    <location>
        <begin position="77"/>
        <end position="95"/>
    </location>
</feature>
<name>A0ABT2ZRZ0_9RHOB</name>
<evidence type="ECO:0000256" key="2">
    <source>
        <dbReference type="SAM" id="SignalP"/>
    </source>
</evidence>
<sequence length="286" mass="29301">MTRSPHMLMKAACFAVASLGAVAFVTSVAMPDAAYAKNGNGGGNGGGKGGGKSADKGGNGKGYGKGGNVNKGGGKRTTAAKSTKVIKKTTTVSAVPGEPLHPSELGKWNAKNANQAALDAHIRNQNFNGTIGALSQYQLAAKAAAGEELTEDEQAALDSLLGEREPVEVSDQELEDLLNADTVEGDPQYSVQDGVVSCSANCDAADEAAAQDIVDAAVDSAQDEADQAALDDLLSDSEARIVDESNKELSPERTEDLLDELASALGVTRALPVEDEEAPAEETVAE</sequence>
<feature type="chain" id="PRO_5046625225" evidence="2">
    <location>
        <begin position="24"/>
        <end position="286"/>
    </location>
</feature>
<feature type="region of interest" description="Disordered" evidence="1">
    <location>
        <begin position="39"/>
        <end position="106"/>
    </location>
</feature>
<feature type="compositionally biased region" description="Gly residues" evidence="1">
    <location>
        <begin position="39"/>
        <end position="72"/>
    </location>
</feature>
<accession>A0ABT2ZRZ0</accession>
<proteinExistence type="predicted"/>
<dbReference type="RefSeq" id="WP_263741172.1">
    <property type="nucleotide sequence ID" value="NZ_JAOWKZ010000004.1"/>
</dbReference>
<dbReference type="Proteomes" id="UP001652564">
    <property type="component" value="Unassembled WGS sequence"/>
</dbReference>
<comment type="caution">
    <text evidence="3">The sequence shown here is derived from an EMBL/GenBank/DDBJ whole genome shotgun (WGS) entry which is preliminary data.</text>
</comment>
<keyword evidence="2" id="KW-0732">Signal</keyword>
<feature type="signal peptide" evidence="2">
    <location>
        <begin position="1"/>
        <end position="23"/>
    </location>
</feature>
<gene>
    <name evidence="3" type="ORF">OEZ71_16630</name>
</gene>
<protein>
    <submittedName>
        <fullName evidence="3">Uncharacterized protein</fullName>
    </submittedName>
</protein>
<evidence type="ECO:0000313" key="4">
    <source>
        <dbReference type="Proteomes" id="UP001652564"/>
    </source>
</evidence>
<organism evidence="3 4">
    <name type="scientific">Albidovulum litorale</name>
    <dbReference type="NCBI Taxonomy" id="2984134"/>
    <lineage>
        <taxon>Bacteria</taxon>
        <taxon>Pseudomonadati</taxon>
        <taxon>Pseudomonadota</taxon>
        <taxon>Alphaproteobacteria</taxon>
        <taxon>Rhodobacterales</taxon>
        <taxon>Paracoccaceae</taxon>
        <taxon>Albidovulum</taxon>
    </lineage>
</organism>
<evidence type="ECO:0000256" key="1">
    <source>
        <dbReference type="SAM" id="MobiDB-lite"/>
    </source>
</evidence>
<evidence type="ECO:0000313" key="3">
    <source>
        <dbReference type="EMBL" id="MCV2873924.1"/>
    </source>
</evidence>
<reference evidence="3 4" key="1">
    <citation type="submission" date="2022-10" db="EMBL/GenBank/DDBJ databases">
        <title>Defluviimonas sp. nov., isolated from ocean surface sediments.</title>
        <authorList>
            <person name="He W."/>
            <person name="Wang L."/>
            <person name="Zhang D.-F."/>
        </authorList>
    </citation>
    <scope>NUCLEOTIDE SEQUENCE [LARGE SCALE GENOMIC DNA]</scope>
    <source>
        <strain evidence="3 4">WL0050</strain>
    </source>
</reference>